<organism evidence="5 6">
    <name type="scientific">Conger conger</name>
    <name type="common">Conger eel</name>
    <name type="synonym">Muraena conger</name>
    <dbReference type="NCBI Taxonomy" id="82655"/>
    <lineage>
        <taxon>Eukaryota</taxon>
        <taxon>Metazoa</taxon>
        <taxon>Chordata</taxon>
        <taxon>Craniata</taxon>
        <taxon>Vertebrata</taxon>
        <taxon>Euteleostomi</taxon>
        <taxon>Actinopterygii</taxon>
        <taxon>Neopterygii</taxon>
        <taxon>Teleostei</taxon>
        <taxon>Anguilliformes</taxon>
        <taxon>Congridae</taxon>
        <taxon>Conger</taxon>
    </lineage>
</organism>
<dbReference type="FunFam" id="4.10.740.10:FF:000001">
    <property type="entry name" value="vitamin K-dependent protein S"/>
    <property type="match status" value="1"/>
</dbReference>
<keyword evidence="6" id="KW-1185">Reference proteome</keyword>
<dbReference type="PANTHER" id="PTHR24278">
    <property type="entry name" value="COAGULATION FACTOR"/>
    <property type="match status" value="1"/>
</dbReference>
<keyword evidence="3" id="KW-1133">Transmembrane helix</keyword>
<dbReference type="PRINTS" id="PR00001">
    <property type="entry name" value="GLABLOOD"/>
</dbReference>
<dbReference type="Gene3D" id="4.10.740.10">
    <property type="entry name" value="Coagulation Factor IX"/>
    <property type="match status" value="1"/>
</dbReference>
<dbReference type="SUPFAM" id="SSF57630">
    <property type="entry name" value="GLA-domain"/>
    <property type="match status" value="1"/>
</dbReference>
<proteinExistence type="predicted"/>
<protein>
    <recommendedName>
        <fullName evidence="4">Gla domain-containing protein</fullName>
    </recommendedName>
</protein>
<dbReference type="GO" id="GO:0005886">
    <property type="term" value="C:plasma membrane"/>
    <property type="evidence" value="ECO:0007669"/>
    <property type="project" value="TreeGrafter"/>
</dbReference>
<name>A0A9Q1DJS1_CONCO</name>
<dbReference type="InterPro" id="IPR050442">
    <property type="entry name" value="Peptidase_S1_coag_factors"/>
</dbReference>
<dbReference type="Pfam" id="PF00594">
    <property type="entry name" value="Gla"/>
    <property type="match status" value="1"/>
</dbReference>
<keyword evidence="3" id="KW-0472">Membrane</keyword>
<feature type="domain" description="Gla" evidence="4">
    <location>
        <begin position="36"/>
        <end position="82"/>
    </location>
</feature>
<gene>
    <name evidence="5" type="ORF">COCON_G00111740</name>
</gene>
<dbReference type="PROSITE" id="PS00011">
    <property type="entry name" value="GLA_1"/>
    <property type="match status" value="1"/>
</dbReference>
<dbReference type="PROSITE" id="PS50998">
    <property type="entry name" value="GLA_2"/>
    <property type="match status" value="1"/>
</dbReference>
<dbReference type="OrthoDB" id="9945709at2759"/>
<dbReference type="AlphaFoldDB" id="A0A9Q1DJS1"/>
<dbReference type="GO" id="GO:0005509">
    <property type="term" value="F:calcium ion binding"/>
    <property type="evidence" value="ECO:0007669"/>
    <property type="project" value="InterPro"/>
</dbReference>
<dbReference type="Proteomes" id="UP001152803">
    <property type="component" value="Unassembled WGS sequence"/>
</dbReference>
<evidence type="ECO:0000313" key="5">
    <source>
        <dbReference type="EMBL" id="KAJ8272315.1"/>
    </source>
</evidence>
<accession>A0A9Q1DJS1</accession>
<dbReference type="PANTHER" id="PTHR24278:SF38">
    <property type="entry name" value="TRANSMEMBRANE GAMMA-CARBOXYGLUTAMIC ACID PROTEIN 4"/>
    <property type="match status" value="1"/>
</dbReference>
<evidence type="ECO:0000256" key="1">
    <source>
        <dbReference type="ARBA" id="ARBA00023157"/>
    </source>
</evidence>
<evidence type="ECO:0000256" key="3">
    <source>
        <dbReference type="SAM" id="Phobius"/>
    </source>
</evidence>
<dbReference type="InterPro" id="IPR000294">
    <property type="entry name" value="GLA_domain"/>
</dbReference>
<evidence type="ECO:0000256" key="2">
    <source>
        <dbReference type="SAM" id="MobiDB-lite"/>
    </source>
</evidence>
<feature type="region of interest" description="Disordered" evidence="2">
    <location>
        <begin position="148"/>
        <end position="192"/>
    </location>
</feature>
<dbReference type="InterPro" id="IPR035972">
    <property type="entry name" value="GLA-like_dom_SF"/>
</dbReference>
<dbReference type="SMART" id="SM00069">
    <property type="entry name" value="GLA"/>
    <property type="match status" value="1"/>
</dbReference>
<dbReference type="GO" id="GO:0005615">
    <property type="term" value="C:extracellular space"/>
    <property type="evidence" value="ECO:0007669"/>
    <property type="project" value="TreeGrafter"/>
</dbReference>
<dbReference type="EMBL" id="JAFJMO010000007">
    <property type="protein sequence ID" value="KAJ8272315.1"/>
    <property type="molecule type" value="Genomic_DNA"/>
</dbReference>
<reference evidence="5" key="1">
    <citation type="journal article" date="2023" name="Science">
        <title>Genome structures resolve the early diversification of teleost fishes.</title>
        <authorList>
            <person name="Parey E."/>
            <person name="Louis A."/>
            <person name="Montfort J."/>
            <person name="Bouchez O."/>
            <person name="Roques C."/>
            <person name="Iampietro C."/>
            <person name="Lluch J."/>
            <person name="Castinel A."/>
            <person name="Donnadieu C."/>
            <person name="Desvignes T."/>
            <person name="Floi Bucao C."/>
            <person name="Jouanno E."/>
            <person name="Wen M."/>
            <person name="Mejri S."/>
            <person name="Dirks R."/>
            <person name="Jansen H."/>
            <person name="Henkel C."/>
            <person name="Chen W.J."/>
            <person name="Zahm M."/>
            <person name="Cabau C."/>
            <person name="Klopp C."/>
            <person name="Thompson A.W."/>
            <person name="Robinson-Rechavi M."/>
            <person name="Braasch I."/>
            <person name="Lecointre G."/>
            <person name="Bobe J."/>
            <person name="Postlethwait J.H."/>
            <person name="Berthelot C."/>
            <person name="Roest Crollius H."/>
            <person name="Guiguen Y."/>
        </authorList>
    </citation>
    <scope>NUCLEOTIDE SEQUENCE</scope>
    <source>
        <strain evidence="5">Concon-B</strain>
    </source>
</reference>
<keyword evidence="1" id="KW-1015">Disulfide bond</keyword>
<sequence length="192" mass="21478">MDRDKGRNESTREDPSAEVFVEEKAANKFLGRHLLFNKFDFEIFTPGNLERECIEEICNYEEAREVFENIPQTDAFWKQYTEAHSSPSRVDITALLIGLGVSLISIVLLALLIWFFCQRKYKKNSNRRGPVRRGSAVPLSGGPEIAMQPIGLPAGPLPPHGLPSYDQAMTNIGPHDAPPPPYPGSRTGSRQQ</sequence>
<dbReference type="InterPro" id="IPR017857">
    <property type="entry name" value="Coagulation_fac-like_Gla_dom"/>
</dbReference>
<keyword evidence="3" id="KW-0812">Transmembrane</keyword>
<feature type="transmembrane region" description="Helical" evidence="3">
    <location>
        <begin position="92"/>
        <end position="117"/>
    </location>
</feature>
<evidence type="ECO:0000313" key="6">
    <source>
        <dbReference type="Proteomes" id="UP001152803"/>
    </source>
</evidence>
<evidence type="ECO:0000259" key="4">
    <source>
        <dbReference type="PROSITE" id="PS50998"/>
    </source>
</evidence>
<comment type="caution">
    <text evidence="5">The sequence shown here is derived from an EMBL/GenBank/DDBJ whole genome shotgun (WGS) entry which is preliminary data.</text>
</comment>